<organism evidence="3 4">
    <name type="scientific">Galerina marginata (strain CBS 339.88)</name>
    <dbReference type="NCBI Taxonomy" id="685588"/>
    <lineage>
        <taxon>Eukaryota</taxon>
        <taxon>Fungi</taxon>
        <taxon>Dikarya</taxon>
        <taxon>Basidiomycota</taxon>
        <taxon>Agaricomycotina</taxon>
        <taxon>Agaricomycetes</taxon>
        <taxon>Agaricomycetidae</taxon>
        <taxon>Agaricales</taxon>
        <taxon>Agaricineae</taxon>
        <taxon>Strophariaceae</taxon>
        <taxon>Galerina</taxon>
    </lineage>
</organism>
<evidence type="ECO:0000313" key="3">
    <source>
        <dbReference type="EMBL" id="KDR75499.1"/>
    </source>
</evidence>
<feature type="signal peptide" evidence="1">
    <location>
        <begin position="1"/>
        <end position="25"/>
    </location>
</feature>
<keyword evidence="4" id="KW-1185">Reference proteome</keyword>
<dbReference type="EMBL" id="KL142380">
    <property type="protein sequence ID" value="KDR75499.1"/>
    <property type="molecule type" value="Genomic_DNA"/>
</dbReference>
<accession>A0A067T6H4</accession>
<protein>
    <recommendedName>
        <fullName evidence="2">Glycan binding protein Y3-like domain-containing protein</fullName>
    </recommendedName>
</protein>
<gene>
    <name evidence="3" type="ORF">GALMADRAFT_140145</name>
</gene>
<reference evidence="4" key="1">
    <citation type="journal article" date="2014" name="Proc. Natl. Acad. Sci. U.S.A.">
        <title>Extensive sampling of basidiomycete genomes demonstrates inadequacy of the white-rot/brown-rot paradigm for wood decay fungi.</title>
        <authorList>
            <person name="Riley R."/>
            <person name="Salamov A.A."/>
            <person name="Brown D.W."/>
            <person name="Nagy L.G."/>
            <person name="Floudas D."/>
            <person name="Held B.W."/>
            <person name="Levasseur A."/>
            <person name="Lombard V."/>
            <person name="Morin E."/>
            <person name="Otillar R."/>
            <person name="Lindquist E.A."/>
            <person name="Sun H."/>
            <person name="LaButti K.M."/>
            <person name="Schmutz J."/>
            <person name="Jabbour D."/>
            <person name="Luo H."/>
            <person name="Baker S.E."/>
            <person name="Pisabarro A.G."/>
            <person name="Walton J.D."/>
            <person name="Blanchette R.A."/>
            <person name="Henrissat B."/>
            <person name="Martin F."/>
            <person name="Cullen D."/>
            <person name="Hibbett D.S."/>
            <person name="Grigoriev I.V."/>
        </authorList>
    </citation>
    <scope>NUCLEOTIDE SEQUENCE [LARGE SCALE GENOMIC DNA]</scope>
    <source>
        <strain evidence="4">CBS 339.88</strain>
    </source>
</reference>
<dbReference type="InterPro" id="IPR054443">
    <property type="entry name" value="Y3-like_dom"/>
</dbReference>
<proteinExistence type="predicted"/>
<evidence type="ECO:0000256" key="1">
    <source>
        <dbReference type="SAM" id="SignalP"/>
    </source>
</evidence>
<dbReference type="HOGENOM" id="CLU_1885916_0_0_1"/>
<evidence type="ECO:0000313" key="4">
    <source>
        <dbReference type="Proteomes" id="UP000027222"/>
    </source>
</evidence>
<feature type="domain" description="Glycan binding protein Y3-like" evidence="2">
    <location>
        <begin position="56"/>
        <end position="126"/>
    </location>
</feature>
<dbReference type="Proteomes" id="UP000027222">
    <property type="component" value="Unassembled WGS sequence"/>
</dbReference>
<dbReference type="OrthoDB" id="3020703at2759"/>
<feature type="chain" id="PRO_5001646546" description="Glycan binding protein Y3-like domain-containing protein" evidence="1">
    <location>
        <begin position="26"/>
        <end position="135"/>
    </location>
</feature>
<sequence>MLFNARMSINHLIVALIAAPALTNAASLGNATTQAGASPQDVSRPTCYSGSFIGACDRFIDDYCSQISSIRFQPSDTEHRCYSSLPGRTKYKCVLGARNTNANQYDSPDVDECQQVLHNLVSACPQASIFSRLQE</sequence>
<evidence type="ECO:0000259" key="2">
    <source>
        <dbReference type="Pfam" id="PF22803"/>
    </source>
</evidence>
<name>A0A067T6H4_GALM3</name>
<dbReference type="Pfam" id="PF22803">
    <property type="entry name" value="GBD_Y3"/>
    <property type="match status" value="1"/>
</dbReference>
<dbReference type="AlphaFoldDB" id="A0A067T6H4"/>
<keyword evidence="1" id="KW-0732">Signal</keyword>